<dbReference type="InterPro" id="IPR036390">
    <property type="entry name" value="WH_DNA-bd_sf"/>
</dbReference>
<name>A0A7W7W536_9ACTN</name>
<dbReference type="PANTHER" id="PTHR33204:SF36">
    <property type="entry name" value="TRANSCRIPTIONAL REGULATORY PROTEIN"/>
    <property type="match status" value="1"/>
</dbReference>
<gene>
    <name evidence="5" type="ORF">F4561_004180</name>
</gene>
<dbReference type="GO" id="GO:0003677">
    <property type="term" value="F:DNA binding"/>
    <property type="evidence" value="ECO:0007669"/>
    <property type="project" value="UniProtKB-KW"/>
</dbReference>
<sequence>MKWSEIGGTPCSVARALSVVGDRWVMLVLREAFLGVRRFEDFHARINMSRRVLAERLAALVDEGILERRAYSDRPERFEYRLTAKGRDLYPVITALLTWGDRWMADPEGPAVELVHNPCGTAIHPVQACPQCGGELHPRDMTPVVKRDLGAA</sequence>
<keyword evidence="6" id="KW-1185">Reference proteome</keyword>
<keyword evidence="1" id="KW-0805">Transcription regulation</keyword>
<comment type="caution">
    <text evidence="5">The sequence shown here is derived from an EMBL/GenBank/DDBJ whole genome shotgun (WGS) entry which is preliminary data.</text>
</comment>
<evidence type="ECO:0000313" key="6">
    <source>
        <dbReference type="Proteomes" id="UP000523007"/>
    </source>
</evidence>
<reference evidence="5 6" key="1">
    <citation type="submission" date="2020-08" db="EMBL/GenBank/DDBJ databases">
        <title>Sequencing the genomes of 1000 actinobacteria strains.</title>
        <authorList>
            <person name="Klenk H.-P."/>
        </authorList>
    </citation>
    <scope>NUCLEOTIDE SEQUENCE [LARGE SCALE GENOMIC DNA]</scope>
    <source>
        <strain evidence="5 6">DSM 102030</strain>
    </source>
</reference>
<dbReference type="PANTHER" id="PTHR33204">
    <property type="entry name" value="TRANSCRIPTIONAL REGULATOR, MARR FAMILY"/>
    <property type="match status" value="1"/>
</dbReference>
<keyword evidence="3" id="KW-0804">Transcription</keyword>
<dbReference type="InterPro" id="IPR036388">
    <property type="entry name" value="WH-like_DNA-bd_sf"/>
</dbReference>
<dbReference type="AlphaFoldDB" id="A0A7W7W536"/>
<dbReference type="EMBL" id="JACHJT010000001">
    <property type="protein sequence ID" value="MBB4933360.1"/>
    <property type="molecule type" value="Genomic_DNA"/>
</dbReference>
<dbReference type="SUPFAM" id="SSF46785">
    <property type="entry name" value="Winged helix' DNA-binding domain"/>
    <property type="match status" value="1"/>
</dbReference>
<accession>A0A7W7W536</accession>
<feature type="domain" description="HTH hxlR-type" evidence="4">
    <location>
        <begin position="11"/>
        <end position="108"/>
    </location>
</feature>
<evidence type="ECO:0000313" key="5">
    <source>
        <dbReference type="EMBL" id="MBB4933360.1"/>
    </source>
</evidence>
<evidence type="ECO:0000256" key="1">
    <source>
        <dbReference type="ARBA" id="ARBA00023015"/>
    </source>
</evidence>
<protein>
    <submittedName>
        <fullName evidence="5">DNA-binding HxlR family transcriptional regulator</fullName>
    </submittedName>
</protein>
<keyword evidence="2 5" id="KW-0238">DNA-binding</keyword>
<organism evidence="5 6">
    <name type="scientific">Lipingzhangella halophila</name>
    <dbReference type="NCBI Taxonomy" id="1783352"/>
    <lineage>
        <taxon>Bacteria</taxon>
        <taxon>Bacillati</taxon>
        <taxon>Actinomycetota</taxon>
        <taxon>Actinomycetes</taxon>
        <taxon>Streptosporangiales</taxon>
        <taxon>Nocardiopsidaceae</taxon>
        <taxon>Lipingzhangella</taxon>
    </lineage>
</organism>
<dbReference type="Pfam" id="PF01638">
    <property type="entry name" value="HxlR"/>
    <property type="match status" value="1"/>
</dbReference>
<dbReference type="RefSeq" id="WP_184580983.1">
    <property type="nucleotide sequence ID" value="NZ_JACHJT010000001.1"/>
</dbReference>
<evidence type="ECO:0000256" key="2">
    <source>
        <dbReference type="ARBA" id="ARBA00023125"/>
    </source>
</evidence>
<evidence type="ECO:0000259" key="4">
    <source>
        <dbReference type="PROSITE" id="PS51118"/>
    </source>
</evidence>
<dbReference type="Proteomes" id="UP000523007">
    <property type="component" value="Unassembled WGS sequence"/>
</dbReference>
<evidence type="ECO:0000256" key="3">
    <source>
        <dbReference type="ARBA" id="ARBA00023163"/>
    </source>
</evidence>
<dbReference type="PROSITE" id="PS51118">
    <property type="entry name" value="HTH_HXLR"/>
    <property type="match status" value="1"/>
</dbReference>
<dbReference type="InterPro" id="IPR002577">
    <property type="entry name" value="HTH_HxlR"/>
</dbReference>
<dbReference type="Gene3D" id="1.10.10.10">
    <property type="entry name" value="Winged helix-like DNA-binding domain superfamily/Winged helix DNA-binding domain"/>
    <property type="match status" value="1"/>
</dbReference>
<proteinExistence type="predicted"/>